<dbReference type="EMBL" id="JBJKFK010000184">
    <property type="protein sequence ID" value="KAL3318972.1"/>
    <property type="molecule type" value="Genomic_DNA"/>
</dbReference>
<evidence type="ECO:0000313" key="2">
    <source>
        <dbReference type="EMBL" id="KAL3318972.1"/>
    </source>
</evidence>
<dbReference type="Gene3D" id="1.10.533.10">
    <property type="entry name" value="Death Domain, Fas"/>
    <property type="match status" value="1"/>
</dbReference>
<organism evidence="2 3">
    <name type="scientific">Cichlidogyrus casuarinus</name>
    <dbReference type="NCBI Taxonomy" id="1844966"/>
    <lineage>
        <taxon>Eukaryota</taxon>
        <taxon>Metazoa</taxon>
        <taxon>Spiralia</taxon>
        <taxon>Lophotrochozoa</taxon>
        <taxon>Platyhelminthes</taxon>
        <taxon>Monogenea</taxon>
        <taxon>Monopisthocotylea</taxon>
        <taxon>Dactylogyridea</taxon>
        <taxon>Ancyrocephalidae</taxon>
        <taxon>Cichlidogyrus</taxon>
    </lineage>
</organism>
<protein>
    <recommendedName>
        <fullName evidence="4">CARD domain-containing protein</fullName>
    </recommendedName>
</protein>
<evidence type="ECO:0000313" key="3">
    <source>
        <dbReference type="Proteomes" id="UP001626550"/>
    </source>
</evidence>
<name>A0ABD2QI24_9PLAT</name>
<reference evidence="2 3" key="1">
    <citation type="submission" date="2024-11" db="EMBL/GenBank/DDBJ databases">
        <title>Adaptive evolution of stress response genes in parasites aligns with host niche diversity.</title>
        <authorList>
            <person name="Hahn C."/>
            <person name="Resl P."/>
        </authorList>
    </citation>
    <scope>NUCLEOTIDE SEQUENCE [LARGE SCALE GENOMIC DNA]</scope>
    <source>
        <strain evidence="2">EGGRZ-B1_66</strain>
        <tissue evidence="2">Body</tissue>
    </source>
</reference>
<dbReference type="AlphaFoldDB" id="A0ABD2QI24"/>
<dbReference type="Proteomes" id="UP001626550">
    <property type="component" value="Unassembled WGS sequence"/>
</dbReference>
<dbReference type="SUPFAM" id="SSF47986">
    <property type="entry name" value="DEATH domain"/>
    <property type="match status" value="1"/>
</dbReference>
<keyword evidence="1" id="KW-0175">Coiled coil</keyword>
<sequence length="283" mass="32794">MALLMVEEAEENGRGIERSWTYTTLRAYKHLILDNIQTSELMLAYLRETQLLSPSMCNDIREIPFTETRKRGKKLLNYLGVRITSPDNLALFCDILKRCGHQILAAFISGEVGNFAPQDENERPRKTAAKLAKEIVEYMQTDQLKNYNMRPTKEARHKMTRRVSEQLEHVLTDTYVRALGSQQADKELHSVDNVVQLRLLRKQLQQKESQVERLSEQLKEEQTKSMHLQTALRDCHAELTVSRSRMLKASDPCNEEESALLMFQISQEIQQLSILKARVNTVY</sequence>
<gene>
    <name evidence="2" type="ORF">Ciccas_002367</name>
</gene>
<keyword evidence="3" id="KW-1185">Reference proteome</keyword>
<accession>A0ABD2QI24</accession>
<evidence type="ECO:0008006" key="4">
    <source>
        <dbReference type="Google" id="ProtNLM"/>
    </source>
</evidence>
<feature type="coiled-coil region" evidence="1">
    <location>
        <begin position="197"/>
        <end position="231"/>
    </location>
</feature>
<comment type="caution">
    <text evidence="2">The sequence shown here is derived from an EMBL/GenBank/DDBJ whole genome shotgun (WGS) entry which is preliminary data.</text>
</comment>
<dbReference type="InterPro" id="IPR011029">
    <property type="entry name" value="DEATH-like_dom_sf"/>
</dbReference>
<evidence type="ECO:0000256" key="1">
    <source>
        <dbReference type="SAM" id="Coils"/>
    </source>
</evidence>
<proteinExistence type="predicted"/>